<dbReference type="Gene3D" id="6.10.340.10">
    <property type="match status" value="1"/>
</dbReference>
<dbReference type="CDD" id="cd18774">
    <property type="entry name" value="PDC2_HK_sensor"/>
    <property type="match status" value="1"/>
</dbReference>
<dbReference type="PROSITE" id="PS50112">
    <property type="entry name" value="PAS"/>
    <property type="match status" value="1"/>
</dbReference>
<comment type="subcellular location">
    <subcellularLocation>
        <location evidence="2">Cell membrane</location>
        <topology evidence="2">Multi-pass membrane protein</topology>
    </subcellularLocation>
</comment>
<dbReference type="PANTHER" id="PTHR43711">
    <property type="entry name" value="TWO-COMPONENT HISTIDINE KINASE"/>
    <property type="match status" value="1"/>
</dbReference>
<feature type="domain" description="HAMP" evidence="18">
    <location>
        <begin position="331"/>
        <end position="384"/>
    </location>
</feature>
<dbReference type="EC" id="2.7.13.3" evidence="3"/>
<dbReference type="InterPro" id="IPR036890">
    <property type="entry name" value="HATPase_C_sf"/>
</dbReference>
<feature type="domain" description="PAC" evidence="17">
    <location>
        <begin position="484"/>
        <end position="536"/>
    </location>
</feature>
<feature type="transmembrane region" description="Helical" evidence="14">
    <location>
        <begin position="25"/>
        <end position="48"/>
    </location>
</feature>
<evidence type="ECO:0000256" key="13">
    <source>
        <dbReference type="SAM" id="Coils"/>
    </source>
</evidence>
<evidence type="ECO:0000256" key="7">
    <source>
        <dbReference type="ARBA" id="ARBA00022692"/>
    </source>
</evidence>
<dbReference type="SUPFAM" id="SSF55785">
    <property type="entry name" value="PYP-like sensor domain (PAS domain)"/>
    <property type="match status" value="1"/>
</dbReference>
<keyword evidence="20" id="KW-1185">Reference proteome</keyword>
<dbReference type="EMBL" id="JHEG04000001">
    <property type="protein sequence ID" value="KAF3889201.1"/>
    <property type="molecule type" value="Genomic_DNA"/>
</dbReference>
<keyword evidence="7 14" id="KW-0812">Transmembrane</keyword>
<dbReference type="Pfam" id="PF00512">
    <property type="entry name" value="HisKA"/>
    <property type="match status" value="1"/>
</dbReference>
<dbReference type="InterPro" id="IPR003661">
    <property type="entry name" value="HisK_dim/P_dom"/>
</dbReference>
<dbReference type="CDD" id="cd00130">
    <property type="entry name" value="PAS"/>
    <property type="match status" value="1"/>
</dbReference>
<sequence>MVSIISLSHRLSAKLNPHCSLKTRLGLTISSIAFVLTILASLIVGHYASEQVRFDVGRSLAELAYQMTDKLDRGMFERYKDIQVMSTLDTIRSPHSPALQQRILLEKLQSTYTDYAWIGLTDNKGIVQASTGKLLEGQDVSQRPWYVYGQKVPYVGDVHEAVKLAKLLPKPTSEPLRFVDIAVPVMDEQGKVRGVLGAHLSWTWSKELEKSLLDSLENRQIQMLVLRSNGDLLLTPTEVKNANLLALKSVKAAQSGKNGYLIETWSDGHTYLTGFARSLGYRNYSGLGWLVLVRQKTDEAFIPVWHLQQQIFILNMILGTVFTVLGWLIATAITHPMLAIAKAANYIRRGNRQIKIPAIEGKDEIANLSQSLSQLVTALTQQEQNLKASNTQLQLELTSKLMAQEMLRQSEEKFRQLAENIQEVFWIRDFRSYEILYISPAYEQVWKRSCESLYGNPDSWLDAIHPEDREHVTALMKENTHSAYQNEYRIVRPDGTIRWIWDSSFPVKNNHGQVYRRVGIAQDITERKQAEETRLALAKEREISQLKSHFIAIASHEFRTPLTTILLSCEFLQKYGEQLTEEKKQRHFDKIKSSVKHLNQILEDILVFGKTEAGKLKFEPAPIDLISFCLDLVEQLQLSAGEQYQINFVEQCAYGCTREELPIMDEKLLRHIFTNLLSNAIKYSPQGGHINFELICDCTSAIFRVQDEGIGIPEEDIDKLFTSFFRCSNTGHLPGTGLGLAIVKNAVELHKGQITVESQLGVGTTFTVILPRV</sequence>
<dbReference type="PROSITE" id="PS50109">
    <property type="entry name" value="HIS_KIN"/>
    <property type="match status" value="1"/>
</dbReference>
<dbReference type="InterPro" id="IPR036097">
    <property type="entry name" value="HisK_dim/P_sf"/>
</dbReference>
<evidence type="ECO:0000259" key="17">
    <source>
        <dbReference type="PROSITE" id="PS50113"/>
    </source>
</evidence>
<evidence type="ECO:0000256" key="12">
    <source>
        <dbReference type="ARBA" id="ARBA00055745"/>
    </source>
</evidence>
<evidence type="ECO:0000259" key="15">
    <source>
        <dbReference type="PROSITE" id="PS50109"/>
    </source>
</evidence>
<dbReference type="SUPFAM" id="SSF158472">
    <property type="entry name" value="HAMP domain-like"/>
    <property type="match status" value="1"/>
</dbReference>
<evidence type="ECO:0000256" key="9">
    <source>
        <dbReference type="ARBA" id="ARBA00022989"/>
    </source>
</evidence>
<evidence type="ECO:0000259" key="16">
    <source>
        <dbReference type="PROSITE" id="PS50112"/>
    </source>
</evidence>
<evidence type="ECO:0000256" key="10">
    <source>
        <dbReference type="ARBA" id="ARBA00023012"/>
    </source>
</evidence>
<dbReference type="PROSITE" id="PS50885">
    <property type="entry name" value="HAMP"/>
    <property type="match status" value="1"/>
</dbReference>
<feature type="domain" description="PAS" evidence="16">
    <location>
        <begin position="410"/>
        <end position="483"/>
    </location>
</feature>
<evidence type="ECO:0000256" key="2">
    <source>
        <dbReference type="ARBA" id="ARBA00004651"/>
    </source>
</evidence>
<dbReference type="GO" id="GO:0000155">
    <property type="term" value="F:phosphorelay sensor kinase activity"/>
    <property type="evidence" value="ECO:0007669"/>
    <property type="project" value="InterPro"/>
</dbReference>
<dbReference type="GO" id="GO:0005886">
    <property type="term" value="C:plasma membrane"/>
    <property type="evidence" value="ECO:0007669"/>
    <property type="project" value="UniProtKB-SubCell"/>
</dbReference>
<dbReference type="CDD" id="cd00075">
    <property type="entry name" value="HATPase"/>
    <property type="match status" value="1"/>
</dbReference>
<dbReference type="PROSITE" id="PS50113">
    <property type="entry name" value="PAC"/>
    <property type="match status" value="1"/>
</dbReference>
<dbReference type="InterPro" id="IPR013655">
    <property type="entry name" value="PAS_fold_3"/>
</dbReference>
<accession>A0A8S9T9F9</accession>
<dbReference type="CDD" id="cd06225">
    <property type="entry name" value="HAMP"/>
    <property type="match status" value="1"/>
</dbReference>
<reference evidence="19" key="1">
    <citation type="journal article" date="2015" name="Genome Announc.">
        <title>Draft Genome Sequence of Tolypothrix boutellei Strain VB521301.</title>
        <authorList>
            <person name="Chandrababunaidu M.M."/>
            <person name="Singh D."/>
            <person name="Sen D."/>
            <person name="Bhan S."/>
            <person name="Das S."/>
            <person name="Gupta A."/>
            <person name="Adhikary S.P."/>
            <person name="Tripathy S."/>
        </authorList>
    </citation>
    <scope>NUCLEOTIDE SEQUENCE</scope>
    <source>
        <strain evidence="19">VB521301</strain>
    </source>
</reference>
<dbReference type="InterPro" id="IPR033479">
    <property type="entry name" value="dCache_1"/>
</dbReference>
<dbReference type="Gene3D" id="1.10.287.130">
    <property type="match status" value="1"/>
</dbReference>
<dbReference type="InterPro" id="IPR035965">
    <property type="entry name" value="PAS-like_dom_sf"/>
</dbReference>
<dbReference type="Pfam" id="PF00672">
    <property type="entry name" value="HAMP"/>
    <property type="match status" value="1"/>
</dbReference>
<comment type="function">
    <text evidence="12">Photoreceptor which exists in two forms that are reversibly interconvertible by light: the R form that absorbs maximally in the red region of the spectrum and the FR form that absorbs maximally in the far-red region.</text>
</comment>
<dbReference type="InterPro" id="IPR000700">
    <property type="entry name" value="PAS-assoc_C"/>
</dbReference>
<keyword evidence="8" id="KW-0418">Kinase</keyword>
<evidence type="ECO:0000256" key="5">
    <source>
        <dbReference type="ARBA" id="ARBA00022553"/>
    </source>
</evidence>
<keyword evidence="5" id="KW-0597">Phosphoprotein</keyword>
<dbReference type="InterPro" id="IPR003660">
    <property type="entry name" value="HAMP_dom"/>
</dbReference>
<dbReference type="PRINTS" id="PR00344">
    <property type="entry name" value="BCTRLSENSOR"/>
</dbReference>
<dbReference type="Pfam" id="PF02743">
    <property type="entry name" value="dCache_1"/>
    <property type="match status" value="1"/>
</dbReference>
<keyword evidence="10" id="KW-0902">Two-component regulatory system</keyword>
<keyword evidence="9 14" id="KW-1133">Transmembrane helix</keyword>
<dbReference type="InterPro" id="IPR000014">
    <property type="entry name" value="PAS"/>
</dbReference>
<dbReference type="InterPro" id="IPR005467">
    <property type="entry name" value="His_kinase_dom"/>
</dbReference>
<protein>
    <recommendedName>
        <fullName evidence="3">histidine kinase</fullName>
        <ecNumber evidence="3">2.7.13.3</ecNumber>
    </recommendedName>
</protein>
<dbReference type="SMART" id="SM00388">
    <property type="entry name" value="HisKA"/>
    <property type="match status" value="1"/>
</dbReference>
<dbReference type="Gene3D" id="3.30.450.20">
    <property type="entry name" value="PAS domain"/>
    <property type="match status" value="2"/>
</dbReference>
<keyword evidence="11 14" id="KW-0472">Membrane</keyword>
<evidence type="ECO:0000256" key="1">
    <source>
        <dbReference type="ARBA" id="ARBA00000085"/>
    </source>
</evidence>
<evidence type="ECO:0000256" key="8">
    <source>
        <dbReference type="ARBA" id="ARBA00022777"/>
    </source>
</evidence>
<dbReference type="Proteomes" id="UP000029738">
    <property type="component" value="Unassembled WGS sequence"/>
</dbReference>
<evidence type="ECO:0000256" key="6">
    <source>
        <dbReference type="ARBA" id="ARBA00022679"/>
    </source>
</evidence>
<comment type="caution">
    <text evidence="19">The sequence shown here is derived from an EMBL/GenBank/DDBJ whole genome shotgun (WGS) entry which is preliminary data.</text>
</comment>
<gene>
    <name evidence="19" type="ORF">DA73_0400029755</name>
</gene>
<dbReference type="Pfam" id="PF08447">
    <property type="entry name" value="PAS_3"/>
    <property type="match status" value="1"/>
</dbReference>
<dbReference type="CDD" id="cd00082">
    <property type="entry name" value="HisKA"/>
    <property type="match status" value="1"/>
</dbReference>
<feature type="coiled-coil region" evidence="13">
    <location>
        <begin position="365"/>
        <end position="420"/>
    </location>
</feature>
<evidence type="ECO:0000313" key="20">
    <source>
        <dbReference type="Proteomes" id="UP000029738"/>
    </source>
</evidence>
<dbReference type="InterPro" id="IPR001610">
    <property type="entry name" value="PAC"/>
</dbReference>
<dbReference type="InterPro" id="IPR004358">
    <property type="entry name" value="Sig_transdc_His_kin-like_C"/>
</dbReference>
<dbReference type="CDD" id="cd12914">
    <property type="entry name" value="PDC1_DGC_like"/>
    <property type="match status" value="1"/>
</dbReference>
<organism evidence="19 20">
    <name type="scientific">Tolypothrix bouteillei VB521301</name>
    <dbReference type="NCBI Taxonomy" id="1479485"/>
    <lineage>
        <taxon>Bacteria</taxon>
        <taxon>Bacillati</taxon>
        <taxon>Cyanobacteriota</taxon>
        <taxon>Cyanophyceae</taxon>
        <taxon>Nostocales</taxon>
        <taxon>Tolypothrichaceae</taxon>
        <taxon>Tolypothrix</taxon>
    </lineage>
</organism>
<dbReference type="InterPro" id="IPR050736">
    <property type="entry name" value="Sensor_HK_Regulatory"/>
</dbReference>
<dbReference type="Gene3D" id="3.30.565.10">
    <property type="entry name" value="Histidine kinase-like ATPase, C-terminal domain"/>
    <property type="match status" value="1"/>
</dbReference>
<dbReference type="InterPro" id="IPR003594">
    <property type="entry name" value="HATPase_dom"/>
</dbReference>
<evidence type="ECO:0000256" key="4">
    <source>
        <dbReference type="ARBA" id="ARBA00022475"/>
    </source>
</evidence>
<proteinExistence type="predicted"/>
<keyword evidence="6" id="KW-0808">Transferase</keyword>
<evidence type="ECO:0000256" key="11">
    <source>
        <dbReference type="ARBA" id="ARBA00023136"/>
    </source>
</evidence>
<comment type="catalytic activity">
    <reaction evidence="1">
        <text>ATP + protein L-histidine = ADP + protein N-phospho-L-histidine.</text>
        <dbReference type="EC" id="2.7.13.3"/>
    </reaction>
</comment>
<dbReference type="FunFam" id="3.30.565.10:FF:000006">
    <property type="entry name" value="Sensor histidine kinase WalK"/>
    <property type="match status" value="1"/>
</dbReference>
<evidence type="ECO:0000256" key="3">
    <source>
        <dbReference type="ARBA" id="ARBA00012438"/>
    </source>
</evidence>
<dbReference type="RefSeq" id="WP_167844773.1">
    <property type="nucleotide sequence ID" value="NZ_JHEG04000001.1"/>
</dbReference>
<dbReference type="SMART" id="SM00387">
    <property type="entry name" value="HATPase_c"/>
    <property type="match status" value="1"/>
</dbReference>
<dbReference type="AlphaFoldDB" id="A0A8S9T9F9"/>
<dbReference type="SMART" id="SM00091">
    <property type="entry name" value="PAS"/>
    <property type="match status" value="1"/>
</dbReference>
<evidence type="ECO:0000259" key="18">
    <source>
        <dbReference type="PROSITE" id="PS50885"/>
    </source>
</evidence>
<evidence type="ECO:0000313" key="19">
    <source>
        <dbReference type="EMBL" id="KAF3889201.1"/>
    </source>
</evidence>
<dbReference type="PANTHER" id="PTHR43711:SF26">
    <property type="entry name" value="SENSOR HISTIDINE KINASE RCSC"/>
    <property type="match status" value="1"/>
</dbReference>
<dbReference type="SMART" id="SM00086">
    <property type="entry name" value="PAC"/>
    <property type="match status" value="1"/>
</dbReference>
<keyword evidence="13" id="KW-0175">Coiled coil</keyword>
<name>A0A8S9T9F9_9CYAN</name>
<dbReference type="SUPFAM" id="SSF55874">
    <property type="entry name" value="ATPase domain of HSP90 chaperone/DNA topoisomerase II/histidine kinase"/>
    <property type="match status" value="1"/>
</dbReference>
<feature type="domain" description="Histidine kinase" evidence="15">
    <location>
        <begin position="553"/>
        <end position="773"/>
    </location>
</feature>
<dbReference type="NCBIfam" id="TIGR00229">
    <property type="entry name" value="sensory_box"/>
    <property type="match status" value="1"/>
</dbReference>
<dbReference type="Pfam" id="PF02518">
    <property type="entry name" value="HATPase_c"/>
    <property type="match status" value="1"/>
</dbReference>
<evidence type="ECO:0000256" key="14">
    <source>
        <dbReference type="SAM" id="Phobius"/>
    </source>
</evidence>
<feature type="transmembrane region" description="Helical" evidence="14">
    <location>
        <begin position="311"/>
        <end position="330"/>
    </location>
</feature>
<reference evidence="19" key="2">
    <citation type="submission" date="2019-11" db="EMBL/GenBank/DDBJ databases">
        <title>Improved Assembly of Tolypothrix boutellei genome.</title>
        <authorList>
            <person name="Sarangi A.N."/>
            <person name="Mukherjee M."/>
            <person name="Ghosh S."/>
            <person name="Singh D."/>
            <person name="Das A."/>
            <person name="Kant S."/>
            <person name="Prusty A."/>
            <person name="Tripathy S."/>
        </authorList>
    </citation>
    <scope>NUCLEOTIDE SEQUENCE</scope>
    <source>
        <strain evidence="19">VB521301</strain>
    </source>
</reference>
<keyword evidence="4" id="KW-1003">Cell membrane</keyword>
<dbReference type="SUPFAM" id="SSF47384">
    <property type="entry name" value="Homodimeric domain of signal transducing histidine kinase"/>
    <property type="match status" value="1"/>
</dbReference>